<proteinExistence type="predicted"/>
<feature type="region of interest" description="Disordered" evidence="2">
    <location>
        <begin position="257"/>
        <end position="328"/>
    </location>
</feature>
<dbReference type="InterPro" id="IPR050695">
    <property type="entry name" value="N-acetylmuramoyl_amidase_3"/>
</dbReference>
<feature type="compositionally biased region" description="Low complexity" evidence="2">
    <location>
        <begin position="257"/>
        <end position="266"/>
    </location>
</feature>
<feature type="domain" description="MurNAc-LAA" evidence="4">
    <location>
        <begin position="392"/>
        <end position="501"/>
    </location>
</feature>
<dbReference type="InterPro" id="IPR021731">
    <property type="entry name" value="AMIN_dom"/>
</dbReference>
<dbReference type="InterPro" id="IPR002508">
    <property type="entry name" value="MurNAc-LAA_cat"/>
</dbReference>
<reference evidence="5 6" key="1">
    <citation type="submission" date="2023-01" db="EMBL/GenBank/DDBJ databases">
        <title>Novel diversity within Roseofilum (Cyanobacteria; Desertifilaceae) from marine benthic mats with descriptions of four novel species.</title>
        <authorList>
            <person name="Wang Y."/>
            <person name="Berthold D.E."/>
            <person name="Hu J."/>
            <person name="Lefler F.W."/>
            <person name="Laughinghouse H.D. IV."/>
        </authorList>
    </citation>
    <scope>NUCLEOTIDE SEQUENCE [LARGE SCALE GENOMIC DNA]</scope>
    <source>
        <strain evidence="5 6">BLCC-M143</strain>
    </source>
</reference>
<dbReference type="Pfam" id="PF01520">
    <property type="entry name" value="Amidase_3"/>
    <property type="match status" value="1"/>
</dbReference>
<feature type="compositionally biased region" description="Pro residues" evidence="2">
    <location>
        <begin position="302"/>
        <end position="325"/>
    </location>
</feature>
<evidence type="ECO:0000256" key="3">
    <source>
        <dbReference type="SAM" id="SignalP"/>
    </source>
</evidence>
<evidence type="ECO:0000313" key="6">
    <source>
        <dbReference type="Proteomes" id="UP001232992"/>
    </source>
</evidence>
<feature type="signal peptide" evidence="3">
    <location>
        <begin position="1"/>
        <end position="22"/>
    </location>
</feature>
<keyword evidence="6" id="KW-1185">Reference proteome</keyword>
<dbReference type="Gene3D" id="2.60.40.3500">
    <property type="match status" value="2"/>
</dbReference>
<feature type="compositionally biased region" description="Pro residues" evidence="2">
    <location>
        <begin position="282"/>
        <end position="294"/>
    </location>
</feature>
<dbReference type="Gene3D" id="3.40.630.40">
    <property type="entry name" value="Zn-dependent exopeptidases"/>
    <property type="match status" value="1"/>
</dbReference>
<protein>
    <submittedName>
        <fullName evidence="5">N-acetylmuramoyl-L-alanine amidase</fullName>
    </submittedName>
</protein>
<dbReference type="Pfam" id="PF11741">
    <property type="entry name" value="AMIN"/>
    <property type="match status" value="2"/>
</dbReference>
<dbReference type="EMBL" id="JAQOSQ010000016">
    <property type="protein sequence ID" value="MDJ1184542.1"/>
    <property type="molecule type" value="Genomic_DNA"/>
</dbReference>
<dbReference type="RefSeq" id="WP_283759197.1">
    <property type="nucleotide sequence ID" value="NZ_JAQOSQ010000016.1"/>
</dbReference>
<feature type="chain" id="PRO_5045882945" evidence="3">
    <location>
        <begin position="23"/>
        <end position="508"/>
    </location>
</feature>
<gene>
    <name evidence="5" type="ORF">PMH09_15250</name>
</gene>
<dbReference type="SUPFAM" id="SSF53187">
    <property type="entry name" value="Zn-dependent exopeptidases"/>
    <property type="match status" value="1"/>
</dbReference>
<feature type="region of interest" description="Disordered" evidence="2">
    <location>
        <begin position="125"/>
        <end position="155"/>
    </location>
</feature>
<accession>A0ABT7BZB7</accession>
<evidence type="ECO:0000259" key="4">
    <source>
        <dbReference type="SMART" id="SM00646"/>
    </source>
</evidence>
<dbReference type="CDD" id="cd02696">
    <property type="entry name" value="MurNAc-LAA"/>
    <property type="match status" value="1"/>
</dbReference>
<keyword evidence="3" id="KW-0732">Signal</keyword>
<feature type="compositionally biased region" description="Pro residues" evidence="2">
    <location>
        <begin position="133"/>
        <end position="148"/>
    </location>
</feature>
<evidence type="ECO:0000256" key="2">
    <source>
        <dbReference type="SAM" id="MobiDB-lite"/>
    </source>
</evidence>
<dbReference type="PANTHER" id="PTHR30404:SF0">
    <property type="entry name" value="N-ACETYLMURAMOYL-L-ALANINE AMIDASE AMIC"/>
    <property type="match status" value="1"/>
</dbReference>
<dbReference type="PANTHER" id="PTHR30404">
    <property type="entry name" value="N-ACETYLMURAMOYL-L-ALANINE AMIDASE"/>
    <property type="match status" value="1"/>
</dbReference>
<sequence length="508" mass="56047">MKLHRLLPGVLGLWLLSSPAYAASLENWRFDTRSNRLEFTTDTNVQPRAKLIYGPTRLVVDLPGIQLGRQLREQLVNTPGIKQVRTGQFNSSTTRLVIELQQGYTINPDRVKFQGISPRRWVVNIPNPERQTTPPPTSTPAPVQPPPTSNARSQISGLRVTRDGFYLRVNGDEPKVNSVERTSNQRQITINFQQATLAPDLHQRSLAINSQGVRQVRLSQLPDSIVRVTLDVTHESPDWQGLTNRFGIVLIPVSGSSGLSDDSVQQPWPVDRELSSSGAPWSPSPSPVPPPANTPPAVAINVPPPANPLPPPAPPKPTPHPPAPRPVTNSRVRVAIDPGHGGRDPGAVANGLLEKEIVLDISRQVAATLEQNGVQAVLLRSDDREIDLRPRVDMAERANATLFVSIHANAISLSRPDVNGLETFYYETGRGLARDIHSSILQTLDMRDRGIRRARFYVLRETSMPSVLVETGFVTGREDAAKLRSPVFRRQMAQGIANGILRHVRQNY</sequence>
<name>A0ABT7BZB7_9CYAN</name>
<comment type="caution">
    <text evidence="5">The sequence shown here is derived from an EMBL/GenBank/DDBJ whole genome shotgun (WGS) entry which is preliminary data.</text>
</comment>
<evidence type="ECO:0000313" key="5">
    <source>
        <dbReference type="EMBL" id="MDJ1184542.1"/>
    </source>
</evidence>
<dbReference type="PRINTS" id="PR01217">
    <property type="entry name" value="PRICHEXTENSN"/>
</dbReference>
<keyword evidence="1" id="KW-0378">Hydrolase</keyword>
<organism evidence="5 6">
    <name type="scientific">Roseofilum casamattae BLCC-M143</name>
    <dbReference type="NCBI Taxonomy" id="3022442"/>
    <lineage>
        <taxon>Bacteria</taxon>
        <taxon>Bacillati</taxon>
        <taxon>Cyanobacteriota</taxon>
        <taxon>Cyanophyceae</taxon>
        <taxon>Desertifilales</taxon>
        <taxon>Desertifilaceae</taxon>
        <taxon>Roseofilum</taxon>
        <taxon>Roseofilum casamattae</taxon>
    </lineage>
</organism>
<dbReference type="Proteomes" id="UP001232992">
    <property type="component" value="Unassembled WGS sequence"/>
</dbReference>
<dbReference type="SMART" id="SM00646">
    <property type="entry name" value="Ami_3"/>
    <property type="match status" value="1"/>
</dbReference>
<evidence type="ECO:0000256" key="1">
    <source>
        <dbReference type="ARBA" id="ARBA00022801"/>
    </source>
</evidence>